<dbReference type="AlphaFoldDB" id="A0A8J4TP53"/>
<organism evidence="2 3">
    <name type="scientific">Clarias magur</name>
    <name type="common">Asian catfish</name>
    <name type="synonym">Macropteronotus magur</name>
    <dbReference type="NCBI Taxonomy" id="1594786"/>
    <lineage>
        <taxon>Eukaryota</taxon>
        <taxon>Metazoa</taxon>
        <taxon>Chordata</taxon>
        <taxon>Craniata</taxon>
        <taxon>Vertebrata</taxon>
        <taxon>Euteleostomi</taxon>
        <taxon>Actinopterygii</taxon>
        <taxon>Neopterygii</taxon>
        <taxon>Teleostei</taxon>
        <taxon>Ostariophysi</taxon>
        <taxon>Siluriformes</taxon>
        <taxon>Clariidae</taxon>
        <taxon>Clarias</taxon>
    </lineage>
</organism>
<proteinExistence type="predicted"/>
<keyword evidence="3" id="KW-1185">Reference proteome</keyword>
<gene>
    <name evidence="2" type="ORF">DAT39_021679</name>
</gene>
<accession>A0A8J4TP53</accession>
<name>A0A8J4TP53_CLAMG</name>
<sequence>FKPFKMKSESRQQCLRESPQTSAAAWSQFGENVQTSNSTILSEDFVDQQTKGMHVQHLKEERPVKHSLYALADYCGSFFNNKYKMVSSRGITFPAPVTVEATNQANLGVFTKAEGSPADPSNLISQPCQRDSTDSQKKAMTSPLCRK</sequence>
<feature type="region of interest" description="Disordered" evidence="1">
    <location>
        <begin position="111"/>
        <end position="147"/>
    </location>
</feature>
<comment type="caution">
    <text evidence="2">The sequence shown here is derived from an EMBL/GenBank/DDBJ whole genome shotgun (WGS) entry which is preliminary data.</text>
</comment>
<reference evidence="2" key="1">
    <citation type="submission" date="2020-07" db="EMBL/GenBank/DDBJ databases">
        <title>Clarias magur genome sequencing, assembly and annotation.</title>
        <authorList>
            <person name="Kushwaha B."/>
            <person name="Kumar R."/>
            <person name="Das P."/>
            <person name="Joshi C.G."/>
            <person name="Kumar D."/>
            <person name="Nagpure N.S."/>
            <person name="Pandey M."/>
            <person name="Agarwal S."/>
            <person name="Srivastava S."/>
            <person name="Singh M."/>
            <person name="Sahoo L."/>
            <person name="Jayasankar P."/>
            <person name="Meher P.K."/>
            <person name="Koringa P.G."/>
            <person name="Iquebal M.A."/>
            <person name="Das S.P."/>
            <person name="Bit A."/>
            <person name="Patnaik S."/>
            <person name="Patel N."/>
            <person name="Shah T.M."/>
            <person name="Hinsu A."/>
            <person name="Jena J.K."/>
        </authorList>
    </citation>
    <scope>NUCLEOTIDE SEQUENCE</scope>
    <source>
        <strain evidence="2">CIFAMagur01</strain>
        <tissue evidence="2">Testis</tissue>
    </source>
</reference>
<evidence type="ECO:0000256" key="1">
    <source>
        <dbReference type="SAM" id="MobiDB-lite"/>
    </source>
</evidence>
<evidence type="ECO:0000313" key="3">
    <source>
        <dbReference type="Proteomes" id="UP000727407"/>
    </source>
</evidence>
<feature type="non-terminal residue" evidence="2">
    <location>
        <position position="1"/>
    </location>
</feature>
<protein>
    <submittedName>
        <fullName evidence="2">Zinc finger protein</fullName>
    </submittedName>
</protein>
<dbReference type="Proteomes" id="UP000727407">
    <property type="component" value="Unassembled WGS sequence"/>
</dbReference>
<dbReference type="EMBL" id="QNUK01000952">
    <property type="protein sequence ID" value="KAF5888621.1"/>
    <property type="molecule type" value="Genomic_DNA"/>
</dbReference>
<evidence type="ECO:0000313" key="2">
    <source>
        <dbReference type="EMBL" id="KAF5888621.1"/>
    </source>
</evidence>
<feature type="non-terminal residue" evidence="2">
    <location>
        <position position="147"/>
    </location>
</feature>